<evidence type="ECO:0000256" key="1">
    <source>
        <dbReference type="ARBA" id="ARBA00022737"/>
    </source>
</evidence>
<dbReference type="InterPro" id="IPR019734">
    <property type="entry name" value="TPR_rpt"/>
</dbReference>
<dbReference type="InterPro" id="IPR013105">
    <property type="entry name" value="TPR_2"/>
</dbReference>
<protein>
    <submittedName>
        <fullName evidence="4">Tetratricopeptide TPR_2 repeat protein</fullName>
    </submittedName>
</protein>
<dbReference type="SUPFAM" id="SSF48452">
    <property type="entry name" value="TPR-like"/>
    <property type="match status" value="1"/>
</dbReference>
<reference evidence="4 5" key="1">
    <citation type="submission" date="2009-01" db="EMBL/GenBank/DDBJ databases">
        <title>Complete sequence of chromosome of Methylobacterium nodulans ORS 2060.</title>
        <authorList>
            <consortium name="US DOE Joint Genome Institute"/>
            <person name="Lucas S."/>
            <person name="Copeland A."/>
            <person name="Lapidus A."/>
            <person name="Glavina del Rio T."/>
            <person name="Dalin E."/>
            <person name="Tice H."/>
            <person name="Bruce D."/>
            <person name="Goodwin L."/>
            <person name="Pitluck S."/>
            <person name="Sims D."/>
            <person name="Brettin T."/>
            <person name="Detter J.C."/>
            <person name="Han C."/>
            <person name="Larimer F."/>
            <person name="Land M."/>
            <person name="Hauser L."/>
            <person name="Kyrpides N."/>
            <person name="Ivanova N."/>
            <person name="Marx C.J."/>
            <person name="Richardson P."/>
        </authorList>
    </citation>
    <scope>NUCLEOTIDE SEQUENCE [LARGE SCALE GENOMIC DNA]</scope>
    <source>
        <strain evidence="5">LMG 21967 / CNCM I-2342 / ORS 2060</strain>
    </source>
</reference>
<dbReference type="eggNOG" id="COG3063">
    <property type="taxonomic scope" value="Bacteria"/>
</dbReference>
<dbReference type="KEGG" id="mno:Mnod_2572"/>
<dbReference type="Proteomes" id="UP000008207">
    <property type="component" value="Chromosome"/>
</dbReference>
<gene>
    <name evidence="4" type="ordered locus">Mnod_2572</name>
</gene>
<dbReference type="PANTHER" id="PTHR12558:SF13">
    <property type="entry name" value="CELL DIVISION CYCLE PROTEIN 27 HOMOLOG"/>
    <property type="match status" value="1"/>
</dbReference>
<keyword evidence="5" id="KW-1185">Reference proteome</keyword>
<evidence type="ECO:0000313" key="5">
    <source>
        <dbReference type="Proteomes" id="UP000008207"/>
    </source>
</evidence>
<dbReference type="InterPro" id="IPR011990">
    <property type="entry name" value="TPR-like_helical_dom_sf"/>
</dbReference>
<dbReference type="Pfam" id="PF07719">
    <property type="entry name" value="TPR_2"/>
    <property type="match status" value="1"/>
</dbReference>
<dbReference type="RefSeq" id="WP_015929215.1">
    <property type="nucleotide sequence ID" value="NC_011894.1"/>
</dbReference>
<dbReference type="EMBL" id="CP001349">
    <property type="protein sequence ID" value="ACL57536.1"/>
    <property type="molecule type" value="Genomic_DNA"/>
</dbReference>
<dbReference type="Gene3D" id="1.25.40.10">
    <property type="entry name" value="Tetratricopeptide repeat domain"/>
    <property type="match status" value="1"/>
</dbReference>
<dbReference type="HOGENOM" id="CLU_128148_0_0_5"/>
<dbReference type="STRING" id="460265.Mnod_2572"/>
<name>B8IDZ0_METNO</name>
<keyword evidence="2 3" id="KW-0802">TPR repeat</keyword>
<dbReference type="PROSITE" id="PS51257">
    <property type="entry name" value="PROKAR_LIPOPROTEIN"/>
    <property type="match status" value="1"/>
</dbReference>
<keyword evidence="1" id="KW-0677">Repeat</keyword>
<dbReference type="PANTHER" id="PTHR12558">
    <property type="entry name" value="CELL DIVISION CYCLE 16,23,27"/>
    <property type="match status" value="1"/>
</dbReference>
<feature type="repeat" description="TPR" evidence="3">
    <location>
        <begin position="109"/>
        <end position="142"/>
    </location>
</feature>
<dbReference type="PROSITE" id="PS50005">
    <property type="entry name" value="TPR"/>
    <property type="match status" value="1"/>
</dbReference>
<organism evidence="4 5">
    <name type="scientific">Methylobacterium nodulans (strain LMG 21967 / CNCM I-2342 / ORS 2060)</name>
    <dbReference type="NCBI Taxonomy" id="460265"/>
    <lineage>
        <taxon>Bacteria</taxon>
        <taxon>Pseudomonadati</taxon>
        <taxon>Pseudomonadota</taxon>
        <taxon>Alphaproteobacteria</taxon>
        <taxon>Hyphomicrobiales</taxon>
        <taxon>Methylobacteriaceae</taxon>
        <taxon>Methylobacterium</taxon>
    </lineage>
</organism>
<dbReference type="SMART" id="SM00028">
    <property type="entry name" value="TPR"/>
    <property type="match status" value="3"/>
</dbReference>
<evidence type="ECO:0000256" key="3">
    <source>
        <dbReference type="PROSITE-ProRule" id="PRU00339"/>
    </source>
</evidence>
<proteinExistence type="predicted"/>
<dbReference type="Pfam" id="PF13432">
    <property type="entry name" value="TPR_16"/>
    <property type="match status" value="1"/>
</dbReference>
<evidence type="ECO:0000256" key="2">
    <source>
        <dbReference type="ARBA" id="ARBA00022803"/>
    </source>
</evidence>
<dbReference type="AlphaFoldDB" id="B8IDZ0"/>
<sequence length="161" mass="17786">MRNLRQAAILIGLLIGLTGCHYADLSGAGAAAPVDDVYVTSTEPDRLGIVQFDRGNYALAERYFRDAVERKQGDIDSWIGLAASYDRLKRFDLADRAYAQALALGGPNASVLNNQGYSLMLRGRFNEAAARFHRAAELDPTNQLIVNNLALLDAVRQKYRR</sequence>
<dbReference type="OrthoDB" id="8445347at2"/>
<accession>B8IDZ0</accession>
<evidence type="ECO:0000313" key="4">
    <source>
        <dbReference type="EMBL" id="ACL57536.1"/>
    </source>
</evidence>